<organism evidence="3 4">
    <name type="scientific">Novosphingobium colocasiae</name>
    <dbReference type="NCBI Taxonomy" id="1256513"/>
    <lineage>
        <taxon>Bacteria</taxon>
        <taxon>Pseudomonadati</taxon>
        <taxon>Pseudomonadota</taxon>
        <taxon>Alphaproteobacteria</taxon>
        <taxon>Sphingomonadales</taxon>
        <taxon>Sphingomonadaceae</taxon>
        <taxon>Novosphingobium</taxon>
    </lineage>
</organism>
<reference evidence="3" key="2">
    <citation type="submission" date="2020-09" db="EMBL/GenBank/DDBJ databases">
        <authorList>
            <person name="Sun Q."/>
            <person name="Kim S."/>
        </authorList>
    </citation>
    <scope>NUCLEOTIDE SEQUENCE</scope>
    <source>
        <strain evidence="3">KCTC 32255</strain>
    </source>
</reference>
<name>A0A918P7S5_9SPHN</name>
<dbReference type="Proteomes" id="UP000648075">
    <property type="component" value="Unassembled WGS sequence"/>
</dbReference>
<dbReference type="PANTHER" id="PTHR34075">
    <property type="entry name" value="BLR3430 PROTEIN"/>
    <property type="match status" value="1"/>
</dbReference>
<dbReference type="InterPro" id="IPR012340">
    <property type="entry name" value="NA-bd_OB-fold"/>
</dbReference>
<comment type="caution">
    <text evidence="3">The sequence shown here is derived from an EMBL/GenBank/DDBJ whole genome shotgun (WGS) entry which is preliminary data.</text>
</comment>
<dbReference type="AlphaFoldDB" id="A0A918P7S5"/>
<evidence type="ECO:0000259" key="1">
    <source>
        <dbReference type="Pfam" id="PF01796"/>
    </source>
</evidence>
<proteinExistence type="predicted"/>
<dbReference type="SUPFAM" id="SSF50249">
    <property type="entry name" value="Nucleic acid-binding proteins"/>
    <property type="match status" value="1"/>
</dbReference>
<reference evidence="3" key="1">
    <citation type="journal article" date="2014" name="Int. J. Syst. Evol. Microbiol.">
        <title>Complete genome sequence of Corynebacterium casei LMG S-19264T (=DSM 44701T), isolated from a smear-ripened cheese.</title>
        <authorList>
            <consortium name="US DOE Joint Genome Institute (JGI-PGF)"/>
            <person name="Walter F."/>
            <person name="Albersmeier A."/>
            <person name="Kalinowski J."/>
            <person name="Ruckert C."/>
        </authorList>
    </citation>
    <scope>NUCLEOTIDE SEQUENCE</scope>
    <source>
        <strain evidence="3">KCTC 32255</strain>
    </source>
</reference>
<dbReference type="RefSeq" id="WP_189619221.1">
    <property type="nucleotide sequence ID" value="NZ_BMZA01000001.1"/>
</dbReference>
<gene>
    <name evidence="3" type="ORF">GCM10011614_01900</name>
</gene>
<dbReference type="PANTHER" id="PTHR34075:SF5">
    <property type="entry name" value="BLR3430 PROTEIN"/>
    <property type="match status" value="1"/>
</dbReference>
<protein>
    <recommendedName>
        <fullName evidence="5">DNA-binding protein</fullName>
    </recommendedName>
</protein>
<dbReference type="Pfam" id="PF01796">
    <property type="entry name" value="OB_ChsH2_C"/>
    <property type="match status" value="1"/>
</dbReference>
<evidence type="ECO:0008006" key="5">
    <source>
        <dbReference type="Google" id="ProtNLM"/>
    </source>
</evidence>
<sequence length="134" mass="14899">MNTPKIVADFRAGLASGKLLIQNCSDCGKPNMWPRYACPHCQSDNLGWVESAGQGTLHTFCVLRQGAPEGFEEDLPYAIGVVKLDEGVQLLVRLEPDAPDDWSSYRCDDRVSFVAVDAEQIERRPCARFRRLAA</sequence>
<keyword evidence="4" id="KW-1185">Reference proteome</keyword>
<evidence type="ECO:0000259" key="2">
    <source>
        <dbReference type="Pfam" id="PF12172"/>
    </source>
</evidence>
<dbReference type="EMBL" id="BMZA01000001">
    <property type="protein sequence ID" value="GGY90841.1"/>
    <property type="molecule type" value="Genomic_DNA"/>
</dbReference>
<evidence type="ECO:0000313" key="3">
    <source>
        <dbReference type="EMBL" id="GGY90841.1"/>
    </source>
</evidence>
<evidence type="ECO:0000313" key="4">
    <source>
        <dbReference type="Proteomes" id="UP000648075"/>
    </source>
</evidence>
<dbReference type="InterPro" id="IPR022002">
    <property type="entry name" value="ChsH2_Znr"/>
</dbReference>
<dbReference type="Gene3D" id="6.10.30.10">
    <property type="match status" value="1"/>
</dbReference>
<feature type="domain" description="ChsH2 rubredoxin-like zinc ribbon" evidence="2">
    <location>
        <begin position="11"/>
        <end position="46"/>
    </location>
</feature>
<dbReference type="Pfam" id="PF12172">
    <property type="entry name" value="zf-ChsH2"/>
    <property type="match status" value="1"/>
</dbReference>
<feature type="domain" description="ChsH2 C-terminal OB-fold" evidence="1">
    <location>
        <begin position="48"/>
        <end position="114"/>
    </location>
</feature>
<dbReference type="InterPro" id="IPR002878">
    <property type="entry name" value="ChsH2_C"/>
</dbReference>
<dbReference type="InterPro" id="IPR052513">
    <property type="entry name" value="Thioester_dehydratase-like"/>
</dbReference>
<accession>A0A918P7S5</accession>